<dbReference type="SMART" id="SM00448">
    <property type="entry name" value="REC"/>
    <property type="match status" value="1"/>
</dbReference>
<dbReference type="PROSITE" id="PS50110">
    <property type="entry name" value="RESPONSE_REGULATORY"/>
    <property type="match status" value="1"/>
</dbReference>
<keyword evidence="6 9" id="KW-0238">DNA-binding</keyword>
<dbReference type="Gene3D" id="6.10.250.690">
    <property type="match status" value="1"/>
</dbReference>
<protein>
    <submittedName>
        <fullName evidence="12">Response regulator transcription factor</fullName>
    </submittedName>
</protein>
<keyword evidence="5" id="KW-0805">Transcription regulation</keyword>
<reference evidence="12 13" key="1">
    <citation type="submission" date="2023-02" db="EMBL/GenBank/DDBJ databases">
        <title>Genome sequence of Sphingomonas naphthae.</title>
        <authorList>
            <person name="Kim S."/>
            <person name="Heo J."/>
            <person name="Kwon S.-W."/>
        </authorList>
    </citation>
    <scope>NUCLEOTIDE SEQUENCE [LARGE SCALE GENOMIC DNA]</scope>
    <source>
        <strain evidence="12 13">KACC 18716</strain>
    </source>
</reference>
<dbReference type="InterPro" id="IPR039420">
    <property type="entry name" value="WalR-like"/>
</dbReference>
<evidence type="ECO:0000256" key="8">
    <source>
        <dbReference type="PROSITE-ProRule" id="PRU00169"/>
    </source>
</evidence>
<feature type="DNA-binding region" description="OmpR/PhoB-type" evidence="9">
    <location>
        <begin position="127"/>
        <end position="221"/>
    </location>
</feature>
<keyword evidence="3 8" id="KW-0597">Phosphoprotein</keyword>
<dbReference type="InterPro" id="IPR001789">
    <property type="entry name" value="Sig_transdc_resp-reg_receiver"/>
</dbReference>
<organism evidence="12 13">
    <name type="scientific">Sphingomonas naphthae</name>
    <dbReference type="NCBI Taxonomy" id="1813468"/>
    <lineage>
        <taxon>Bacteria</taxon>
        <taxon>Pseudomonadati</taxon>
        <taxon>Pseudomonadota</taxon>
        <taxon>Alphaproteobacteria</taxon>
        <taxon>Sphingomonadales</taxon>
        <taxon>Sphingomonadaceae</taxon>
        <taxon>Sphingomonas</taxon>
    </lineage>
</organism>
<evidence type="ECO:0000256" key="4">
    <source>
        <dbReference type="ARBA" id="ARBA00023012"/>
    </source>
</evidence>
<evidence type="ECO:0000256" key="7">
    <source>
        <dbReference type="ARBA" id="ARBA00023163"/>
    </source>
</evidence>
<keyword evidence="4" id="KW-0902">Two-component regulatory system</keyword>
<evidence type="ECO:0000256" key="3">
    <source>
        <dbReference type="ARBA" id="ARBA00022553"/>
    </source>
</evidence>
<dbReference type="InterPro" id="IPR011006">
    <property type="entry name" value="CheY-like_superfamily"/>
</dbReference>
<evidence type="ECO:0000313" key="13">
    <source>
        <dbReference type="Proteomes" id="UP001220395"/>
    </source>
</evidence>
<evidence type="ECO:0000313" key="12">
    <source>
        <dbReference type="EMBL" id="WCT72826.1"/>
    </source>
</evidence>
<evidence type="ECO:0000259" key="10">
    <source>
        <dbReference type="PROSITE" id="PS50110"/>
    </source>
</evidence>
<feature type="modified residue" description="4-aspartylphosphate" evidence="8">
    <location>
        <position position="54"/>
    </location>
</feature>
<dbReference type="CDD" id="cd00383">
    <property type="entry name" value="trans_reg_C"/>
    <property type="match status" value="1"/>
</dbReference>
<gene>
    <name evidence="12" type="ORF">PQ455_14445</name>
</gene>
<name>A0ABY7THX2_9SPHN</name>
<dbReference type="PANTHER" id="PTHR48111">
    <property type="entry name" value="REGULATOR OF RPOS"/>
    <property type="match status" value="1"/>
</dbReference>
<dbReference type="Gene3D" id="1.10.10.10">
    <property type="entry name" value="Winged helix-like DNA-binding domain superfamily/Winged helix DNA-binding domain"/>
    <property type="match status" value="1"/>
</dbReference>
<comment type="subcellular location">
    <subcellularLocation>
        <location evidence="1">Cytoplasm</location>
    </subcellularLocation>
</comment>
<evidence type="ECO:0000256" key="5">
    <source>
        <dbReference type="ARBA" id="ARBA00023015"/>
    </source>
</evidence>
<keyword evidence="13" id="KW-1185">Reference proteome</keyword>
<dbReference type="Pfam" id="PF00486">
    <property type="entry name" value="Trans_reg_C"/>
    <property type="match status" value="1"/>
</dbReference>
<dbReference type="PROSITE" id="PS51755">
    <property type="entry name" value="OMPR_PHOB"/>
    <property type="match status" value="1"/>
</dbReference>
<feature type="domain" description="OmpR/PhoB-type" evidence="11">
    <location>
        <begin position="127"/>
        <end position="221"/>
    </location>
</feature>
<evidence type="ECO:0000259" key="11">
    <source>
        <dbReference type="PROSITE" id="PS51755"/>
    </source>
</evidence>
<dbReference type="RefSeq" id="WP_273686799.1">
    <property type="nucleotide sequence ID" value="NZ_CP117411.1"/>
</dbReference>
<evidence type="ECO:0000256" key="1">
    <source>
        <dbReference type="ARBA" id="ARBA00004496"/>
    </source>
</evidence>
<proteinExistence type="predicted"/>
<evidence type="ECO:0000256" key="2">
    <source>
        <dbReference type="ARBA" id="ARBA00022490"/>
    </source>
</evidence>
<keyword evidence="2" id="KW-0963">Cytoplasm</keyword>
<dbReference type="Gene3D" id="3.40.50.2300">
    <property type="match status" value="1"/>
</dbReference>
<dbReference type="InterPro" id="IPR001867">
    <property type="entry name" value="OmpR/PhoB-type_DNA-bd"/>
</dbReference>
<dbReference type="EMBL" id="CP117411">
    <property type="protein sequence ID" value="WCT72826.1"/>
    <property type="molecule type" value="Genomic_DNA"/>
</dbReference>
<feature type="domain" description="Response regulatory" evidence="10">
    <location>
        <begin position="5"/>
        <end position="119"/>
    </location>
</feature>
<dbReference type="InterPro" id="IPR036388">
    <property type="entry name" value="WH-like_DNA-bd_sf"/>
</dbReference>
<sequence length="221" mass="24425">MAPMRTLLVEDDRLLGSALKRGLETAGHRVDWVTAGDDLVAASPAEMYDIVLLDLGLEGMPGIEALRILRARHDDTPVIIITAQDRQAQKVAGLDAGADDYLVKPLDLDEVLARIRAQVRRADRRSSDMVVTGDIRLDLTGRVAWRGEERVAITAKEYRLLAMLMRRAGRFVSKADLEAGLYDDETEIESNTIEVAVSALRRKFGKDAILTARGLGYMIPK</sequence>
<evidence type="ECO:0000256" key="9">
    <source>
        <dbReference type="PROSITE-ProRule" id="PRU01091"/>
    </source>
</evidence>
<dbReference type="Proteomes" id="UP001220395">
    <property type="component" value="Chromosome"/>
</dbReference>
<keyword evidence="7" id="KW-0804">Transcription</keyword>
<dbReference type="SMART" id="SM00862">
    <property type="entry name" value="Trans_reg_C"/>
    <property type="match status" value="1"/>
</dbReference>
<accession>A0ABY7THX2</accession>
<dbReference type="PANTHER" id="PTHR48111:SF35">
    <property type="entry name" value="TRANSCRIPTIONAL REGULATORY PROTEIN QSEB"/>
    <property type="match status" value="1"/>
</dbReference>
<dbReference type="Pfam" id="PF00072">
    <property type="entry name" value="Response_reg"/>
    <property type="match status" value="1"/>
</dbReference>
<evidence type="ECO:0000256" key="6">
    <source>
        <dbReference type="ARBA" id="ARBA00023125"/>
    </source>
</evidence>
<dbReference type="SUPFAM" id="SSF52172">
    <property type="entry name" value="CheY-like"/>
    <property type="match status" value="1"/>
</dbReference>